<dbReference type="AlphaFoldDB" id="A0A840VYM8"/>
<feature type="signal peptide" evidence="3">
    <location>
        <begin position="1"/>
        <end position="36"/>
    </location>
</feature>
<dbReference type="PANTHER" id="PTHR32305">
    <property type="match status" value="1"/>
</dbReference>
<evidence type="ECO:0000256" key="1">
    <source>
        <dbReference type="ARBA" id="ARBA00022737"/>
    </source>
</evidence>
<evidence type="ECO:0000259" key="4">
    <source>
        <dbReference type="Pfam" id="PF20148"/>
    </source>
</evidence>
<feature type="region of interest" description="Disordered" evidence="2">
    <location>
        <begin position="466"/>
        <end position="491"/>
    </location>
</feature>
<dbReference type="InterPro" id="IPR050708">
    <property type="entry name" value="T6SS_VgrG/RHS"/>
</dbReference>
<dbReference type="PANTHER" id="PTHR32305:SF15">
    <property type="entry name" value="PROTEIN RHSA-RELATED"/>
    <property type="match status" value="1"/>
</dbReference>
<dbReference type="NCBIfam" id="TIGR03696">
    <property type="entry name" value="Rhs_assc_core"/>
    <property type="match status" value="1"/>
</dbReference>
<dbReference type="InterPro" id="IPR022385">
    <property type="entry name" value="Rhs_assc_core"/>
</dbReference>
<feature type="domain" description="DUF6531" evidence="4">
    <location>
        <begin position="104"/>
        <end position="181"/>
    </location>
</feature>
<dbReference type="RefSeq" id="WP_184181242.1">
    <property type="nucleotide sequence ID" value="NZ_BMNF01000001.1"/>
</dbReference>
<feature type="compositionally biased region" description="Low complexity" evidence="2">
    <location>
        <begin position="475"/>
        <end position="486"/>
    </location>
</feature>
<feature type="chain" id="PRO_5032482410" evidence="3">
    <location>
        <begin position="37"/>
        <end position="1101"/>
    </location>
</feature>
<feature type="domain" description="Teneurin-like YD-shell" evidence="5">
    <location>
        <begin position="768"/>
        <end position="1032"/>
    </location>
</feature>
<evidence type="ECO:0000259" key="5">
    <source>
        <dbReference type="Pfam" id="PF25023"/>
    </source>
</evidence>
<gene>
    <name evidence="6" type="ORF">HNR20_003479</name>
</gene>
<keyword evidence="1" id="KW-0677">Repeat</keyword>
<dbReference type="Pfam" id="PF20148">
    <property type="entry name" value="DUF6531"/>
    <property type="match status" value="1"/>
</dbReference>
<proteinExistence type="predicted"/>
<reference evidence="6 7" key="1">
    <citation type="submission" date="2020-08" db="EMBL/GenBank/DDBJ databases">
        <title>Sequencing the genomes of 1000 actinobacteria strains.</title>
        <authorList>
            <person name="Klenk H.-P."/>
        </authorList>
    </citation>
    <scope>NUCLEOTIDE SEQUENCE [LARGE SCALE GENOMIC DNA]</scope>
    <source>
        <strain evidence="6 7">DSM 103125</strain>
    </source>
</reference>
<organism evidence="6 7">
    <name type="scientific">Micromonospora parathelypteridis</name>
    <dbReference type="NCBI Taxonomy" id="1839617"/>
    <lineage>
        <taxon>Bacteria</taxon>
        <taxon>Bacillati</taxon>
        <taxon>Actinomycetota</taxon>
        <taxon>Actinomycetes</taxon>
        <taxon>Micromonosporales</taxon>
        <taxon>Micromonosporaceae</taxon>
        <taxon>Micromonospora</taxon>
    </lineage>
</organism>
<dbReference type="EMBL" id="JACHDP010000001">
    <property type="protein sequence ID" value="MBB5478974.1"/>
    <property type="molecule type" value="Genomic_DNA"/>
</dbReference>
<dbReference type="NCBIfam" id="TIGR01643">
    <property type="entry name" value="YD_repeat_2x"/>
    <property type="match status" value="4"/>
</dbReference>
<keyword evidence="3" id="KW-0732">Signal</keyword>
<dbReference type="Proteomes" id="UP000586947">
    <property type="component" value="Unassembled WGS sequence"/>
</dbReference>
<evidence type="ECO:0000256" key="3">
    <source>
        <dbReference type="SAM" id="SignalP"/>
    </source>
</evidence>
<protein>
    <submittedName>
        <fullName evidence="6">RHS repeat-associated protein</fullName>
    </submittedName>
</protein>
<accession>A0A840VYM8</accession>
<feature type="domain" description="Teneurin-like YD-shell" evidence="5">
    <location>
        <begin position="554"/>
        <end position="690"/>
    </location>
</feature>
<dbReference type="Gene3D" id="2.180.10.10">
    <property type="entry name" value="RHS repeat-associated core"/>
    <property type="match status" value="3"/>
</dbReference>
<dbReference type="Pfam" id="PF05593">
    <property type="entry name" value="RHS_repeat"/>
    <property type="match status" value="1"/>
</dbReference>
<comment type="caution">
    <text evidence="6">The sequence shown here is derived from an EMBL/GenBank/DDBJ whole genome shotgun (WGS) entry which is preliminary data.</text>
</comment>
<dbReference type="InterPro" id="IPR056823">
    <property type="entry name" value="TEN-like_YD-shell"/>
</dbReference>
<sequence>MLKFLPKVGGRRRATGVALGVLLASTSGVVVAPAHAAPPQKAAQPTQAPPAQPASPGSPDKRVLGPSNAPVSQLAGPISVPLGTGPVRNGTFSTFQLTDRLTAQVNTGSGNLLIRSTDLVLPGIADSLVLGAAYNSLLTGSEVPTGSLGYSWRTRAGVDVRLIKADDNSVTYVAADGVIGRFTPSGSGYTAAKEFKATLTTDGTGWKVVEHDSGRKLFFTSAGQLDRSQDRNDGVTDYSYDSSGRLTTLTSNRGATGVRTAKVLYGSNGYLSAIEQTVAGGQYRSVKYSYASNGNLTQIRSATGTDTRFEYDSSRRVTMISGGIQGSALGNATTITYDAAHRVTSLTRAFQPENPTAGATTRWAYPSATQTLVADANTNQSQPVTSVPRSTYTVNADKRVTSLVDPDGKVRNFSYTPNLDLASTQSGTGATTTISYGANGGQSPTQVVTPTGAKASLAYVNVATPTNPTANFQPSSGSDSQGNSTSYTYNGAGNQLSTTDALAAVAMVEYNTDGTIASSTDPGNGTNRTTYQYDANKQLTSITPPTGTTLGARQFSYDEFGRVRTATDGTGRTQEYEYDLDDRVTRIKYSDIPDVAYEYDGGGNVYARIDGNAYQNFFYDRLNRLTGRRTGSVGGLWYVYDPVGNLIEQQDERGSSYYTYNARNLLTKLVAANGTYTFGYDDEGQRTSTRLAVSSVTVAETVNTLDQSGRISRTTSKRWQGGTASTVFDVSYCYAKRVGTSACSTVKADDTGLRQWQTDHHRAGAVSLYTYDKGNRLTKATDIDGKTYDYAYDSNGNRTSEKVNGVTRQTLTYNAGNQITSSGYSHDGAGNQLGGSALRDFEYNSAGQLMRGFTAGGAELGWAYNGADQIELGWKGTPRFEYEYSFGRNDQNGQSVVQSYTVPGTYGRHFVERDQLGTPVGFRGKTGSTFHHYFYVFDGLGSVVALIKYDGSLSGSYTYDPYGKVVKTVGSSNEIIDNAIGFASGTRHDDLTKFGRRWYDPNTGRFTQQDSLSFLANPAIGNRYAYAASNPVNYVDPTGLAPSAACLLALGASVAGALGTAAAVATAAAAAPLTLGASLGVAAAGVGALTASAGAIVACKA</sequence>
<name>A0A840VYM8_9ACTN</name>
<feature type="region of interest" description="Disordered" evidence="2">
    <location>
        <begin position="35"/>
        <end position="70"/>
    </location>
</feature>
<dbReference type="InterPro" id="IPR031325">
    <property type="entry name" value="RHS_repeat"/>
</dbReference>
<keyword evidence="7" id="KW-1185">Reference proteome</keyword>
<feature type="compositionally biased region" description="Low complexity" evidence="2">
    <location>
        <begin position="35"/>
        <end position="46"/>
    </location>
</feature>
<evidence type="ECO:0000256" key="2">
    <source>
        <dbReference type="SAM" id="MobiDB-lite"/>
    </source>
</evidence>
<evidence type="ECO:0000313" key="6">
    <source>
        <dbReference type="EMBL" id="MBB5478974.1"/>
    </source>
</evidence>
<evidence type="ECO:0000313" key="7">
    <source>
        <dbReference type="Proteomes" id="UP000586947"/>
    </source>
</evidence>
<dbReference type="Pfam" id="PF25023">
    <property type="entry name" value="TEN_YD-shell"/>
    <property type="match status" value="2"/>
</dbReference>
<dbReference type="InterPro" id="IPR045351">
    <property type="entry name" value="DUF6531"/>
</dbReference>
<dbReference type="InterPro" id="IPR006530">
    <property type="entry name" value="YD"/>
</dbReference>